<feature type="signal peptide" evidence="1">
    <location>
        <begin position="1"/>
        <end position="21"/>
    </location>
</feature>
<name>A0A2X2X8B9_CHRJE</name>
<reference evidence="2 4" key="1">
    <citation type="submission" date="2016-10" db="EMBL/GenBank/DDBJ databases">
        <authorList>
            <person name="Varghese N."/>
            <person name="Submissions S."/>
        </authorList>
    </citation>
    <scope>NUCLEOTIDE SEQUENCE [LARGE SCALE GENOMIC DNA]</scope>
    <source>
        <strain evidence="2 4">DSM 19299</strain>
    </source>
</reference>
<organism evidence="3 5">
    <name type="scientific">Chryseobacterium jejuense</name>
    <dbReference type="NCBI Taxonomy" id="445960"/>
    <lineage>
        <taxon>Bacteria</taxon>
        <taxon>Pseudomonadati</taxon>
        <taxon>Bacteroidota</taxon>
        <taxon>Flavobacteriia</taxon>
        <taxon>Flavobacteriales</taxon>
        <taxon>Weeksellaceae</taxon>
        <taxon>Chryseobacterium group</taxon>
        <taxon>Chryseobacterium</taxon>
    </lineage>
</organism>
<gene>
    <name evidence="3" type="ORF">NCTC13492_03477</name>
    <name evidence="2" type="ORF">SAMN05421542_0133</name>
</gene>
<dbReference type="EMBL" id="UAWB01000013">
    <property type="protein sequence ID" value="SQB46403.1"/>
    <property type="molecule type" value="Genomic_DNA"/>
</dbReference>
<proteinExistence type="predicted"/>
<evidence type="ECO:0008006" key="6">
    <source>
        <dbReference type="Google" id="ProtNLM"/>
    </source>
</evidence>
<evidence type="ECO:0000313" key="3">
    <source>
        <dbReference type="EMBL" id="SQB46403.1"/>
    </source>
</evidence>
<sequence length="241" mass="27231">MKKHIFLLVLMMSLFSGIVSAQDIDSIRLTHILKSLKLDKTKIKEELCVEKKMPNAEDSYIAVIPFVISQEDEDYVFTVQNYILITDSNGTIKNKYLDPTELNSDAVTLRSFAIDTGLYNISTNIRAFGVKADFVGSSRPNPYASGTISMYYPEGKTLTKVLDQFELDSTSGEWDTRCNGEFKDDHSYIIMDPSKTNNFADLKIKTISVSTINEEVKGECEGKETSKTTYKTLKFKNGKYQ</sequence>
<dbReference type="Proteomes" id="UP000251670">
    <property type="component" value="Unassembled WGS sequence"/>
</dbReference>
<accession>A0A2X2X8B9</accession>
<keyword evidence="1" id="KW-0732">Signal</keyword>
<protein>
    <recommendedName>
        <fullName evidence="6">Secreted protein</fullName>
    </recommendedName>
</protein>
<evidence type="ECO:0000313" key="4">
    <source>
        <dbReference type="Proteomes" id="UP000199426"/>
    </source>
</evidence>
<keyword evidence="4" id="KW-1185">Reference proteome</keyword>
<dbReference type="Proteomes" id="UP000199426">
    <property type="component" value="Unassembled WGS sequence"/>
</dbReference>
<dbReference type="RefSeq" id="WP_139166049.1">
    <property type="nucleotide sequence ID" value="NZ_FNEG01000001.1"/>
</dbReference>
<evidence type="ECO:0000313" key="5">
    <source>
        <dbReference type="Proteomes" id="UP000251670"/>
    </source>
</evidence>
<dbReference type="AlphaFoldDB" id="A0A2X2X8B9"/>
<reference evidence="3 5" key="2">
    <citation type="submission" date="2018-06" db="EMBL/GenBank/DDBJ databases">
        <authorList>
            <consortium name="Pathogen Informatics"/>
            <person name="Doyle S."/>
        </authorList>
    </citation>
    <scope>NUCLEOTIDE SEQUENCE [LARGE SCALE GENOMIC DNA]</scope>
    <source>
        <strain evidence="3 5">NCTC13492</strain>
    </source>
</reference>
<evidence type="ECO:0000313" key="2">
    <source>
        <dbReference type="EMBL" id="SDI12084.1"/>
    </source>
</evidence>
<feature type="chain" id="PRO_5016922090" description="Secreted protein" evidence="1">
    <location>
        <begin position="22"/>
        <end position="241"/>
    </location>
</feature>
<dbReference type="OrthoDB" id="1187902at2"/>
<evidence type="ECO:0000256" key="1">
    <source>
        <dbReference type="SAM" id="SignalP"/>
    </source>
</evidence>
<dbReference type="STRING" id="445960.SAMN05421542_0133"/>
<dbReference type="EMBL" id="FNEG01000001">
    <property type="protein sequence ID" value="SDI12084.1"/>
    <property type="molecule type" value="Genomic_DNA"/>
</dbReference>